<evidence type="ECO:0000256" key="5">
    <source>
        <dbReference type="ARBA" id="ARBA00030497"/>
    </source>
</evidence>
<name>A0A2C6LBW2_9APIC</name>
<dbReference type="GO" id="GO:0006729">
    <property type="term" value="P:tetrahydrobiopterin biosynthetic process"/>
    <property type="evidence" value="ECO:0007669"/>
    <property type="project" value="InterPro"/>
</dbReference>
<dbReference type="Proteomes" id="UP000221165">
    <property type="component" value="Unassembled WGS sequence"/>
</dbReference>
<organism evidence="6 7">
    <name type="scientific">Cystoisospora suis</name>
    <dbReference type="NCBI Taxonomy" id="483139"/>
    <lineage>
        <taxon>Eukaryota</taxon>
        <taxon>Sar</taxon>
        <taxon>Alveolata</taxon>
        <taxon>Apicomplexa</taxon>
        <taxon>Conoidasida</taxon>
        <taxon>Coccidia</taxon>
        <taxon>Eucoccidiorida</taxon>
        <taxon>Eimeriorina</taxon>
        <taxon>Sarcocystidae</taxon>
        <taxon>Cystoisospora</taxon>
    </lineage>
</organism>
<accession>A0A2C6LBW2</accession>
<dbReference type="VEuPathDB" id="ToxoDB:CSUI_001623"/>
<dbReference type="CDD" id="cd00914">
    <property type="entry name" value="PCD_DCoH_subfamily_b"/>
    <property type="match status" value="1"/>
</dbReference>
<sequence>MVALTRLMKSSARFLQQQKTVPRWQLTEGDRSIKRRFKFKDFNEAWGFMTRVALQAEKMNHHPNWNNVYNTVEVELFTHDAGGLTDKDFTLAQFMDKAAGAAAD</sequence>
<proteinExistence type="inferred from homology"/>
<dbReference type="NCBIfam" id="NF002018">
    <property type="entry name" value="PRK00823.1-3"/>
    <property type="match status" value="1"/>
</dbReference>
<comment type="similarity">
    <text evidence="2">Belongs to the pterin-4-alpha-carbinolamine dehydratase family.</text>
</comment>
<evidence type="ECO:0000313" key="6">
    <source>
        <dbReference type="EMBL" id="PHJ24514.1"/>
    </source>
</evidence>
<keyword evidence="4" id="KW-0456">Lyase</keyword>
<keyword evidence="7" id="KW-1185">Reference proteome</keyword>
<evidence type="ECO:0000313" key="7">
    <source>
        <dbReference type="Proteomes" id="UP000221165"/>
    </source>
</evidence>
<protein>
    <recommendedName>
        <fullName evidence="3">4a-hydroxytetrahydrobiopterin dehydratase</fullName>
        <ecNumber evidence="3">4.2.1.96</ecNumber>
    </recommendedName>
    <alternativeName>
        <fullName evidence="5">4-alpha-hydroxy-tetrahydropterin dehydratase</fullName>
    </alternativeName>
</protein>
<dbReference type="GO" id="GO:0008124">
    <property type="term" value="F:4-alpha-hydroxytetrahydrobiopterin dehydratase activity"/>
    <property type="evidence" value="ECO:0007669"/>
    <property type="project" value="UniProtKB-EC"/>
</dbReference>
<evidence type="ECO:0000256" key="4">
    <source>
        <dbReference type="ARBA" id="ARBA00023239"/>
    </source>
</evidence>
<dbReference type="PANTHER" id="PTHR12599">
    <property type="entry name" value="PTERIN-4-ALPHA-CARBINOLAMINE DEHYDRATASE"/>
    <property type="match status" value="1"/>
</dbReference>
<dbReference type="Pfam" id="PF01329">
    <property type="entry name" value="Pterin_4a"/>
    <property type="match status" value="1"/>
</dbReference>
<evidence type="ECO:0000256" key="2">
    <source>
        <dbReference type="ARBA" id="ARBA00006472"/>
    </source>
</evidence>
<dbReference type="RefSeq" id="XP_067926187.1">
    <property type="nucleotide sequence ID" value="XM_068061828.1"/>
</dbReference>
<evidence type="ECO:0000256" key="1">
    <source>
        <dbReference type="ARBA" id="ARBA00001554"/>
    </source>
</evidence>
<dbReference type="EMBL" id="MIGC01000657">
    <property type="protein sequence ID" value="PHJ24514.1"/>
    <property type="molecule type" value="Genomic_DNA"/>
</dbReference>
<dbReference type="EC" id="4.2.1.96" evidence="3"/>
<dbReference type="OrthoDB" id="277398at2759"/>
<evidence type="ECO:0000256" key="3">
    <source>
        <dbReference type="ARBA" id="ARBA00013252"/>
    </source>
</evidence>
<dbReference type="AlphaFoldDB" id="A0A2C6LBW2"/>
<comment type="catalytic activity">
    <reaction evidence="1">
        <text>(4aS,6R)-4a-hydroxy-L-erythro-5,6,7,8-tetrahydrobiopterin = (6R)-L-erythro-6,7-dihydrobiopterin + H2O</text>
        <dbReference type="Rhea" id="RHEA:11920"/>
        <dbReference type="ChEBI" id="CHEBI:15377"/>
        <dbReference type="ChEBI" id="CHEBI:15642"/>
        <dbReference type="ChEBI" id="CHEBI:43120"/>
        <dbReference type="EC" id="4.2.1.96"/>
    </reaction>
</comment>
<comment type="caution">
    <text evidence="6">The sequence shown here is derived from an EMBL/GenBank/DDBJ whole genome shotgun (WGS) entry which is preliminary data.</text>
</comment>
<dbReference type="Gene3D" id="3.30.1360.20">
    <property type="entry name" value="Transcriptional coactivator/pterin dehydratase"/>
    <property type="match status" value="1"/>
</dbReference>
<dbReference type="InterPro" id="IPR036428">
    <property type="entry name" value="PCD_sf"/>
</dbReference>
<dbReference type="InterPro" id="IPR001533">
    <property type="entry name" value="Pterin_deHydtase"/>
</dbReference>
<dbReference type="PANTHER" id="PTHR12599:SF0">
    <property type="entry name" value="PTERIN-4-ALPHA-CARBINOLAMINE DEHYDRATASE"/>
    <property type="match status" value="1"/>
</dbReference>
<dbReference type="SUPFAM" id="SSF55248">
    <property type="entry name" value="PCD-like"/>
    <property type="match status" value="1"/>
</dbReference>
<reference evidence="6 7" key="1">
    <citation type="journal article" date="2017" name="Int. J. Parasitol.">
        <title>The genome of the protozoan parasite Cystoisospora suis and a reverse vaccinology approach to identify vaccine candidates.</title>
        <authorList>
            <person name="Palmieri N."/>
            <person name="Shrestha A."/>
            <person name="Ruttkowski B."/>
            <person name="Beck T."/>
            <person name="Vogl C."/>
            <person name="Tomley F."/>
            <person name="Blake D.P."/>
            <person name="Joachim A."/>
        </authorList>
    </citation>
    <scope>NUCLEOTIDE SEQUENCE [LARGE SCALE GENOMIC DNA]</scope>
    <source>
        <strain evidence="6 7">Wien I</strain>
    </source>
</reference>
<dbReference type="GeneID" id="94425039"/>
<gene>
    <name evidence="6" type="ORF">CSUI_001623</name>
</gene>
<dbReference type="HAMAP" id="MF_00434">
    <property type="entry name" value="Pterin_4_alpha"/>
    <property type="match status" value="1"/>
</dbReference>